<organism evidence="2 3">
    <name type="scientific">Enterococcus alcedinis</name>
    <dbReference type="NCBI Taxonomy" id="1274384"/>
    <lineage>
        <taxon>Bacteria</taxon>
        <taxon>Bacillati</taxon>
        <taxon>Bacillota</taxon>
        <taxon>Bacilli</taxon>
        <taxon>Lactobacillales</taxon>
        <taxon>Enterococcaceae</taxon>
        <taxon>Enterococcus</taxon>
    </lineage>
</organism>
<reference evidence="2" key="1">
    <citation type="journal article" date="2014" name="Int. J. Syst. Evol. Microbiol.">
        <title>Complete genome sequence of Corynebacterium casei LMG S-19264T (=DSM 44701T), isolated from a smear-ripened cheese.</title>
        <authorList>
            <consortium name="US DOE Joint Genome Institute (JGI-PGF)"/>
            <person name="Walter F."/>
            <person name="Albersmeier A."/>
            <person name="Kalinowski J."/>
            <person name="Ruckert C."/>
        </authorList>
    </citation>
    <scope>NUCLEOTIDE SEQUENCE</scope>
    <source>
        <strain evidence="2">CCM 8433</strain>
    </source>
</reference>
<dbReference type="EMBL" id="BMDT01000005">
    <property type="protein sequence ID" value="GGI65637.1"/>
    <property type="molecule type" value="Genomic_DNA"/>
</dbReference>
<evidence type="ECO:0000313" key="2">
    <source>
        <dbReference type="EMBL" id="GGI65637.1"/>
    </source>
</evidence>
<evidence type="ECO:0000313" key="3">
    <source>
        <dbReference type="Proteomes" id="UP000622610"/>
    </source>
</evidence>
<gene>
    <name evidence="2" type="ORF">GCM10011482_12910</name>
</gene>
<sequence length="171" mass="20054">MSEYHYVLSLYQKHKSYEKKVVIVSLLLLVLATGVVRLDLIRVSPLIIYALAMAGAIYYAIRTRVESRNYDKLVLFLEEHEPEVFENKDLIFFIDYQLTHYFGQESAELIARLHDGAIHNDEKATEDLKAIVKEVHNYYDYLAIDAPHEENMEISLQWYRDSIANRKNDIV</sequence>
<dbReference type="Proteomes" id="UP000622610">
    <property type="component" value="Unassembled WGS sequence"/>
</dbReference>
<feature type="transmembrane region" description="Helical" evidence="1">
    <location>
        <begin position="21"/>
        <end position="38"/>
    </location>
</feature>
<keyword evidence="1" id="KW-1133">Transmembrane helix</keyword>
<name>A0A917JGX6_9ENTE</name>
<keyword evidence="1" id="KW-0812">Transmembrane</keyword>
<comment type="caution">
    <text evidence="2">The sequence shown here is derived from an EMBL/GenBank/DDBJ whole genome shotgun (WGS) entry which is preliminary data.</text>
</comment>
<feature type="transmembrane region" description="Helical" evidence="1">
    <location>
        <begin position="44"/>
        <end position="61"/>
    </location>
</feature>
<keyword evidence="3" id="KW-1185">Reference proteome</keyword>
<evidence type="ECO:0000256" key="1">
    <source>
        <dbReference type="SAM" id="Phobius"/>
    </source>
</evidence>
<accession>A0A917JGX6</accession>
<dbReference type="RefSeq" id="WP_188367478.1">
    <property type="nucleotide sequence ID" value="NZ_BMDT01000005.1"/>
</dbReference>
<reference evidence="2" key="2">
    <citation type="submission" date="2020-09" db="EMBL/GenBank/DDBJ databases">
        <authorList>
            <person name="Sun Q."/>
            <person name="Sedlacek I."/>
        </authorList>
    </citation>
    <scope>NUCLEOTIDE SEQUENCE</scope>
    <source>
        <strain evidence="2">CCM 8433</strain>
    </source>
</reference>
<proteinExistence type="predicted"/>
<dbReference type="AlphaFoldDB" id="A0A917JGX6"/>
<protein>
    <submittedName>
        <fullName evidence="2">Uncharacterized protein</fullName>
    </submittedName>
</protein>
<keyword evidence="1" id="KW-0472">Membrane</keyword>